<keyword evidence="18" id="KW-1185">Reference proteome</keyword>
<comment type="pathway">
    <text evidence="17">Protein modification; protein glycosylation.</text>
</comment>
<sequence>MPRIGRKFLTNIVLVLFSSILLTLFWHHILPGQCGVHNQCYFLKSNGDKLQQLPPIFFVTPSARRPAQKADLTRLGQTLANVANLVWLIVEDSPRPSKFIGQLIERLEIRAVHLTAETPSKWRLKYTDPHWKYPKGVVQRNAALRWLRKNAVDQRVGAVYFGDDDNTYDWRIFDQIRSLRRVGVWPVGIVGGMLAEFAYVNANSVITGFNAKWRTARPFPIDMAAFAVNITLVHDHRHVEFDFNSPRGYLESHFLRDLNLTRADLEPLAQNCTKVFVWHTRTEQVQFRAEEMSKFVDPNAEGLAEAEKDAIF</sequence>
<keyword evidence="9 17" id="KW-0472">Membrane</keyword>
<evidence type="ECO:0000313" key="18">
    <source>
        <dbReference type="Proteomes" id="UP000887572"/>
    </source>
</evidence>
<evidence type="ECO:0000256" key="4">
    <source>
        <dbReference type="ARBA" id="ARBA00022679"/>
    </source>
</evidence>
<feature type="glycosylation site" description="N-linked (GlcNAc...) asparagine" evidence="16">
    <location>
        <position position="271"/>
    </location>
</feature>
<keyword evidence="7 17" id="KW-0735">Signal-anchor</keyword>
<dbReference type="PANTHER" id="PTHR10896">
    <property type="entry name" value="GALACTOSYLGALACTOSYLXYLOSYLPROTEIN 3-BETA-GLUCURONOSYLTRANSFERASE BETA-1,3-GLUCURONYLTRANSFERASE"/>
    <property type="match status" value="1"/>
</dbReference>
<dbReference type="FunFam" id="3.90.550.10:FF:000044">
    <property type="entry name" value="Galactosylgalactosylxylosylprotein 3-beta-glucuronosyltransferase"/>
    <property type="match status" value="1"/>
</dbReference>
<evidence type="ECO:0000256" key="11">
    <source>
        <dbReference type="ARBA" id="ARBA00023211"/>
    </source>
</evidence>
<dbReference type="CDD" id="cd00218">
    <property type="entry name" value="GlcAT-I"/>
    <property type="match status" value="1"/>
</dbReference>
<evidence type="ECO:0000256" key="9">
    <source>
        <dbReference type="ARBA" id="ARBA00023136"/>
    </source>
</evidence>
<keyword evidence="10 16" id="KW-0325">Glycoprotein</keyword>
<keyword evidence="17" id="KW-0333">Golgi apparatus</keyword>
<evidence type="ECO:0000256" key="2">
    <source>
        <dbReference type="ARBA" id="ARBA00007706"/>
    </source>
</evidence>
<evidence type="ECO:0000256" key="13">
    <source>
        <dbReference type="PIRSR" id="PIRSR605027-1"/>
    </source>
</evidence>
<dbReference type="Gene3D" id="3.90.550.10">
    <property type="entry name" value="Spore Coat Polysaccharide Biosynthesis Protein SpsA, Chain A"/>
    <property type="match status" value="1"/>
</dbReference>
<keyword evidence="8 17" id="KW-1133">Transmembrane helix</keyword>
<dbReference type="GO" id="GO:0000139">
    <property type="term" value="C:Golgi membrane"/>
    <property type="evidence" value="ECO:0007669"/>
    <property type="project" value="UniProtKB-SubCell"/>
</dbReference>
<dbReference type="GO" id="GO:0046872">
    <property type="term" value="F:metal ion binding"/>
    <property type="evidence" value="ECO:0007669"/>
    <property type="project" value="UniProtKB-KW"/>
</dbReference>
<name>A0A914HJI3_GLORO</name>
<dbReference type="SUPFAM" id="SSF53448">
    <property type="entry name" value="Nucleotide-diphospho-sugar transferases"/>
    <property type="match status" value="1"/>
</dbReference>
<feature type="binding site" evidence="14">
    <location>
        <position position="165"/>
    </location>
    <ligand>
        <name>Mn(2+)</name>
        <dbReference type="ChEBI" id="CHEBI:29035"/>
    </ligand>
</feature>
<keyword evidence="5 17" id="KW-0812">Transmembrane</keyword>
<dbReference type="GO" id="GO:0050650">
    <property type="term" value="P:chondroitin sulfate proteoglycan biosynthetic process"/>
    <property type="evidence" value="ECO:0007669"/>
    <property type="project" value="TreeGrafter"/>
</dbReference>
<evidence type="ECO:0000256" key="17">
    <source>
        <dbReference type="RuleBase" id="RU363127"/>
    </source>
</evidence>
<dbReference type="GO" id="GO:0015018">
    <property type="term" value="F:galactosylgalactosylxylosylprotein 3-beta-glucuronosyltransferase activity"/>
    <property type="evidence" value="ECO:0007669"/>
    <property type="project" value="UniProtKB-UniRule"/>
</dbReference>
<evidence type="ECO:0000256" key="12">
    <source>
        <dbReference type="ARBA" id="ARBA00047979"/>
    </source>
</evidence>
<keyword evidence="4 17" id="KW-0808">Transferase</keyword>
<dbReference type="Pfam" id="PF03360">
    <property type="entry name" value="Glyco_transf_43"/>
    <property type="match status" value="1"/>
</dbReference>
<evidence type="ECO:0000256" key="7">
    <source>
        <dbReference type="ARBA" id="ARBA00022968"/>
    </source>
</evidence>
<feature type="transmembrane region" description="Helical" evidence="17">
    <location>
        <begin position="12"/>
        <end position="30"/>
    </location>
</feature>
<dbReference type="GO" id="GO:0005975">
    <property type="term" value="P:carbohydrate metabolic process"/>
    <property type="evidence" value="ECO:0007669"/>
    <property type="project" value="TreeGrafter"/>
</dbReference>
<dbReference type="WBParaSite" id="Gr19_v10_g2048.t1">
    <property type="protein sequence ID" value="Gr19_v10_g2048.t1"/>
    <property type="gene ID" value="Gr19_v10_g2048"/>
</dbReference>
<dbReference type="InterPro" id="IPR005027">
    <property type="entry name" value="Glyco_trans_43"/>
</dbReference>
<evidence type="ECO:0000256" key="5">
    <source>
        <dbReference type="ARBA" id="ARBA00022692"/>
    </source>
</evidence>
<keyword evidence="6 14" id="KW-0479">Metal-binding</keyword>
<feature type="active site" description="Proton donor/acceptor" evidence="13">
    <location>
        <position position="251"/>
    </location>
</feature>
<accession>A0A914HJI3</accession>
<feature type="site" description="Interaction with galactose moiety of substrate glycoprotein" evidence="15">
    <location>
        <position position="196"/>
    </location>
</feature>
<dbReference type="Proteomes" id="UP000887572">
    <property type="component" value="Unplaced"/>
</dbReference>
<evidence type="ECO:0000256" key="10">
    <source>
        <dbReference type="ARBA" id="ARBA00023180"/>
    </source>
</evidence>
<comment type="subcellular location">
    <subcellularLocation>
        <location evidence="17">Golgi apparatus membrane</location>
        <topology evidence="17">Single-pass type II membrane protein</topology>
    </subcellularLocation>
    <subcellularLocation>
        <location evidence="1">Membrane</location>
        <topology evidence="1">Single-pass type II membrane protein</topology>
    </subcellularLocation>
</comment>
<protein>
    <recommendedName>
        <fullName evidence="3 17">Galactosylgalactosylxylosylprotein 3-beta-glucuronosyltransferase</fullName>
        <ecNumber evidence="3 17">2.4.1.135</ecNumber>
    </recommendedName>
</protein>
<organism evidence="18 19">
    <name type="scientific">Globodera rostochiensis</name>
    <name type="common">Golden nematode worm</name>
    <name type="synonym">Heterodera rostochiensis</name>
    <dbReference type="NCBI Taxonomy" id="31243"/>
    <lineage>
        <taxon>Eukaryota</taxon>
        <taxon>Metazoa</taxon>
        <taxon>Ecdysozoa</taxon>
        <taxon>Nematoda</taxon>
        <taxon>Chromadorea</taxon>
        <taxon>Rhabditida</taxon>
        <taxon>Tylenchina</taxon>
        <taxon>Tylenchomorpha</taxon>
        <taxon>Tylenchoidea</taxon>
        <taxon>Heteroderidae</taxon>
        <taxon>Heteroderinae</taxon>
        <taxon>Globodera</taxon>
    </lineage>
</organism>
<evidence type="ECO:0000256" key="16">
    <source>
        <dbReference type="PIRSR" id="PIRSR605027-6"/>
    </source>
</evidence>
<dbReference type="PANTHER" id="PTHR10896:SF65">
    <property type="entry name" value="GALACTOSYLGALACTOSYLXYLOSYLPROTEIN 3-BETA-GLUCURONOSYLTRANSFERASE 3"/>
    <property type="match status" value="1"/>
</dbReference>
<evidence type="ECO:0000313" key="19">
    <source>
        <dbReference type="WBParaSite" id="Gr19_v10_g2048.t1"/>
    </source>
</evidence>
<comment type="catalytic activity">
    <reaction evidence="12 17">
        <text>3-O-(beta-D-galactosyl-(1-&gt;3)-beta-D-galactosyl-(1-&gt;4)-beta-D-xylosyl)-L-seryl-[protein] + UDP-alpha-D-glucuronate = 3-O-(beta-D-GlcA-(1-&gt;3)-beta-D-Gal-(1-&gt;3)-beta-D-Gal-(1-&gt;4)-beta-D-Xyl)-L-seryl-[protein] + UDP + H(+)</text>
        <dbReference type="Rhea" id="RHEA:24168"/>
        <dbReference type="Rhea" id="RHEA-COMP:12571"/>
        <dbReference type="Rhea" id="RHEA-COMP:12573"/>
        <dbReference type="ChEBI" id="CHEBI:15378"/>
        <dbReference type="ChEBI" id="CHEBI:58052"/>
        <dbReference type="ChEBI" id="CHEBI:58223"/>
        <dbReference type="ChEBI" id="CHEBI:132090"/>
        <dbReference type="ChEBI" id="CHEBI:132093"/>
        <dbReference type="EC" id="2.4.1.135"/>
    </reaction>
</comment>
<evidence type="ECO:0000256" key="6">
    <source>
        <dbReference type="ARBA" id="ARBA00022723"/>
    </source>
</evidence>
<evidence type="ECO:0000256" key="3">
    <source>
        <dbReference type="ARBA" id="ARBA00012641"/>
    </source>
</evidence>
<reference evidence="19" key="1">
    <citation type="submission" date="2022-11" db="UniProtKB">
        <authorList>
            <consortium name="WormBaseParasite"/>
        </authorList>
    </citation>
    <scope>IDENTIFICATION</scope>
</reference>
<evidence type="ECO:0000256" key="15">
    <source>
        <dbReference type="PIRSR" id="PIRSR605027-4"/>
    </source>
</evidence>
<comment type="cofactor">
    <cofactor evidence="14 17">
        <name>Mn(2+)</name>
        <dbReference type="ChEBI" id="CHEBI:29035"/>
    </cofactor>
</comment>
<evidence type="ECO:0000256" key="1">
    <source>
        <dbReference type="ARBA" id="ARBA00004606"/>
    </source>
</evidence>
<dbReference type="InterPro" id="IPR029044">
    <property type="entry name" value="Nucleotide-diphossugar_trans"/>
</dbReference>
<proteinExistence type="inferred from homology"/>
<evidence type="ECO:0000256" key="14">
    <source>
        <dbReference type="PIRSR" id="PIRSR605027-3"/>
    </source>
</evidence>
<dbReference type="EC" id="2.4.1.135" evidence="3 17"/>
<evidence type="ECO:0000256" key="8">
    <source>
        <dbReference type="ARBA" id="ARBA00022989"/>
    </source>
</evidence>
<comment type="similarity">
    <text evidence="2 17">Belongs to the glycosyltransferase 43 family.</text>
</comment>
<keyword evidence="11 14" id="KW-0464">Manganese</keyword>
<dbReference type="AlphaFoldDB" id="A0A914HJI3"/>